<name>A0A2A7UQ87_COMTR</name>
<dbReference type="Gene3D" id="3.10.310.10">
    <property type="entry name" value="Diaminopimelate Epimerase, Chain A, domain 1"/>
    <property type="match status" value="2"/>
</dbReference>
<dbReference type="RefSeq" id="WP_066541456.1">
    <property type="nucleotide sequence ID" value="NZ_JAOCHE010000015.1"/>
</dbReference>
<dbReference type="GeneID" id="80803432"/>
<dbReference type="SUPFAM" id="SSF54506">
    <property type="entry name" value="Diaminopimelate epimerase-like"/>
    <property type="match status" value="1"/>
</dbReference>
<gene>
    <name evidence="4" type="ORF">CRM82_01595</name>
</gene>
<evidence type="ECO:0000256" key="2">
    <source>
        <dbReference type="ARBA" id="ARBA00023235"/>
    </source>
</evidence>
<dbReference type="AlphaFoldDB" id="A0A2A7UQ87"/>
<dbReference type="OrthoDB" id="9788221at2"/>
<dbReference type="Pfam" id="PF02567">
    <property type="entry name" value="PhzC-PhzF"/>
    <property type="match status" value="1"/>
</dbReference>
<dbReference type="EMBL" id="PDEA01000001">
    <property type="protein sequence ID" value="PEH87485.1"/>
    <property type="molecule type" value="Genomic_DNA"/>
</dbReference>
<feature type="active site" evidence="3">
    <location>
        <position position="46"/>
    </location>
</feature>
<accession>A0A2A7UQ87</accession>
<protein>
    <submittedName>
        <fullName evidence="4">PhzF family phenazine biosynthesis protein</fullName>
    </submittedName>
</protein>
<dbReference type="NCBIfam" id="TIGR00654">
    <property type="entry name" value="PhzF_family"/>
    <property type="match status" value="1"/>
</dbReference>
<evidence type="ECO:0000256" key="3">
    <source>
        <dbReference type="PIRSR" id="PIRSR016184-1"/>
    </source>
</evidence>
<dbReference type="Proteomes" id="UP000220246">
    <property type="component" value="Unassembled WGS sequence"/>
</dbReference>
<evidence type="ECO:0000313" key="5">
    <source>
        <dbReference type="Proteomes" id="UP000220246"/>
    </source>
</evidence>
<dbReference type="PIRSF" id="PIRSF016184">
    <property type="entry name" value="PhzC_PhzF"/>
    <property type="match status" value="1"/>
</dbReference>
<dbReference type="InterPro" id="IPR003719">
    <property type="entry name" value="Phenazine_PhzF-like"/>
</dbReference>
<keyword evidence="2" id="KW-0413">Isomerase</keyword>
<proteinExistence type="inferred from homology"/>
<evidence type="ECO:0000256" key="1">
    <source>
        <dbReference type="ARBA" id="ARBA00008270"/>
    </source>
</evidence>
<sequence length="267" mass="28698">MQLPIHIVDAFTPERFKGNQAAVVPLEAWLPAATLQAIATENNLSETAFLVWSAERSAFEIRWFSPLKEIDFCGHATLASAFVLFAADAALRSITFWAAAVGNVTATQEAEGRIQMTFPRRDARPVEAPPAALIDGLTPRPLAYLVNQQAYVAVYASEADVRQVQPDLDKLTMLGPLDVVVTAPAPAGAPYDFVSRYFWPANGGVEDPVTGSIHAALAPYWAGQLGKNSLVGHQVSLRTGTLFCEVGDTTVQVSGHCARYLSGTITV</sequence>
<evidence type="ECO:0000313" key="4">
    <source>
        <dbReference type="EMBL" id="PEH87485.1"/>
    </source>
</evidence>
<dbReference type="PANTHER" id="PTHR13774:SF17">
    <property type="entry name" value="PHENAZINE BIOSYNTHESIS-LIKE DOMAIN-CONTAINING PROTEIN"/>
    <property type="match status" value="1"/>
</dbReference>
<comment type="similarity">
    <text evidence="1">Belongs to the PhzF family.</text>
</comment>
<dbReference type="PANTHER" id="PTHR13774">
    <property type="entry name" value="PHENAZINE BIOSYNTHESIS PROTEIN"/>
    <property type="match status" value="1"/>
</dbReference>
<organism evidence="4 5">
    <name type="scientific">Comamonas terrigena</name>
    <dbReference type="NCBI Taxonomy" id="32013"/>
    <lineage>
        <taxon>Bacteria</taxon>
        <taxon>Pseudomonadati</taxon>
        <taxon>Pseudomonadota</taxon>
        <taxon>Betaproteobacteria</taxon>
        <taxon>Burkholderiales</taxon>
        <taxon>Comamonadaceae</taxon>
        <taxon>Comamonas</taxon>
    </lineage>
</organism>
<keyword evidence="5" id="KW-1185">Reference proteome</keyword>
<dbReference type="GO" id="GO:0005737">
    <property type="term" value="C:cytoplasm"/>
    <property type="evidence" value="ECO:0007669"/>
    <property type="project" value="TreeGrafter"/>
</dbReference>
<dbReference type="GO" id="GO:0016853">
    <property type="term" value="F:isomerase activity"/>
    <property type="evidence" value="ECO:0007669"/>
    <property type="project" value="UniProtKB-KW"/>
</dbReference>
<comment type="caution">
    <text evidence="4">The sequence shown here is derived from an EMBL/GenBank/DDBJ whole genome shotgun (WGS) entry which is preliminary data.</text>
</comment>
<reference evidence="5" key="1">
    <citation type="submission" date="2017-09" db="EMBL/GenBank/DDBJ databases">
        <title>FDA dAtabase for Regulatory Grade micrObial Sequences (FDA-ARGOS): Supporting development and validation of Infectious Disease Dx tests.</title>
        <authorList>
            <person name="Minogue T."/>
            <person name="Wolcott M."/>
            <person name="Wasieloski L."/>
            <person name="Aguilar W."/>
            <person name="Moore D."/>
            <person name="Tallon L."/>
            <person name="Sadzewicz L."/>
            <person name="Ott S."/>
            <person name="Zhao X."/>
            <person name="Nagaraj S."/>
            <person name="Vavikolanu K."/>
            <person name="Aluvathingal J."/>
            <person name="Nadendla S."/>
            <person name="Sichtig H."/>
        </authorList>
    </citation>
    <scope>NUCLEOTIDE SEQUENCE [LARGE SCALE GENOMIC DNA]</scope>
    <source>
        <strain evidence="5">FDAARGOS_394</strain>
    </source>
</reference>
<dbReference type="STRING" id="1219032.GCA_001515545_03874"/>